<name>I4EKR6_9BACT</name>
<dbReference type="Proteomes" id="UP000004221">
    <property type="component" value="Unassembled WGS sequence"/>
</dbReference>
<evidence type="ECO:0000313" key="2">
    <source>
        <dbReference type="EMBL" id="CCF85278.1"/>
    </source>
</evidence>
<keyword evidence="3" id="KW-1185">Reference proteome</keyword>
<comment type="caution">
    <text evidence="2">The sequence shown here is derived from an EMBL/GenBank/DDBJ whole genome shotgun (WGS) entry which is preliminary data.</text>
</comment>
<feature type="transmembrane region" description="Helical" evidence="1">
    <location>
        <begin position="99"/>
        <end position="117"/>
    </location>
</feature>
<keyword evidence="1" id="KW-0472">Membrane</keyword>
<organism evidence="2 3">
    <name type="scientific">Nitrolancea hollandica Lb</name>
    <dbReference type="NCBI Taxonomy" id="1129897"/>
    <lineage>
        <taxon>Bacteria</taxon>
        <taxon>Pseudomonadati</taxon>
        <taxon>Thermomicrobiota</taxon>
        <taxon>Thermomicrobia</taxon>
        <taxon>Sphaerobacterales</taxon>
        <taxon>Sphaerobacterineae</taxon>
        <taxon>Sphaerobacteraceae</taxon>
        <taxon>Nitrolancea</taxon>
    </lineage>
</organism>
<accession>I4EKR6</accession>
<dbReference type="AlphaFoldDB" id="I4EKR6"/>
<evidence type="ECO:0000313" key="3">
    <source>
        <dbReference type="Proteomes" id="UP000004221"/>
    </source>
</evidence>
<proteinExistence type="predicted"/>
<keyword evidence="1" id="KW-0812">Transmembrane</keyword>
<keyword evidence="1" id="KW-1133">Transmembrane helix</keyword>
<protein>
    <submittedName>
        <fullName evidence="2">Uncharacterized protein</fullName>
    </submittedName>
</protein>
<dbReference type="EMBL" id="CAGS01000420">
    <property type="protein sequence ID" value="CCF85278.1"/>
    <property type="molecule type" value="Genomic_DNA"/>
</dbReference>
<sequence length="146" mass="16295">MEMTVTDRGRSRTRHRDPDLQEEFEHHLDTLRDLGPAYTDTVAESLVERVDRLIDQRIEERLPRKVGRRQWPIARHNVGTVAAILLLGIPLSILINDEAGLSGVMAVAFGVVVVLGLDQWKSQLGRLGVFVVWLAIALAIAVISNL</sequence>
<evidence type="ECO:0000256" key="1">
    <source>
        <dbReference type="SAM" id="Phobius"/>
    </source>
</evidence>
<feature type="transmembrane region" description="Helical" evidence="1">
    <location>
        <begin position="73"/>
        <end position="93"/>
    </location>
</feature>
<feature type="transmembrane region" description="Helical" evidence="1">
    <location>
        <begin position="124"/>
        <end position="143"/>
    </location>
</feature>
<reference evidence="2 3" key="1">
    <citation type="journal article" date="2012" name="ISME J.">
        <title>Nitrification expanded: discovery, physiology and genomics of a nitrite-oxidizing bacterium from the phylum Chloroflexi.</title>
        <authorList>
            <person name="Sorokin D.Y."/>
            <person name="Lucker S."/>
            <person name="Vejmelkova D."/>
            <person name="Kostrikina N.A."/>
            <person name="Kleerebezem R."/>
            <person name="Rijpstra W.I."/>
            <person name="Damste J.S."/>
            <person name="Le Paslier D."/>
            <person name="Muyzer G."/>
            <person name="Wagner M."/>
            <person name="van Loosdrecht M.C."/>
            <person name="Daims H."/>
        </authorList>
    </citation>
    <scope>NUCLEOTIDE SEQUENCE [LARGE SCALE GENOMIC DNA]</scope>
    <source>
        <strain evidence="3">none</strain>
    </source>
</reference>
<gene>
    <name evidence="2" type="ORF">NITHO_4770002</name>
</gene>